<name>A0A0M9FUL9_LEPPY</name>
<keyword evidence="1" id="KW-0349">Heme</keyword>
<dbReference type="OrthoDB" id="260519at2759"/>
<feature type="transmembrane region" description="Helical" evidence="5">
    <location>
        <begin position="18"/>
        <end position="36"/>
    </location>
</feature>
<evidence type="ECO:0000256" key="2">
    <source>
        <dbReference type="ARBA" id="ARBA00022723"/>
    </source>
</evidence>
<keyword evidence="2" id="KW-0479">Metal-binding</keyword>
<evidence type="ECO:0000256" key="5">
    <source>
        <dbReference type="SAM" id="Phobius"/>
    </source>
</evidence>
<dbReference type="GO" id="GO:0016020">
    <property type="term" value="C:membrane"/>
    <property type="evidence" value="ECO:0007669"/>
    <property type="project" value="TreeGrafter"/>
</dbReference>
<dbReference type="VEuPathDB" id="TriTrypDB:LpyrH10_21_1520"/>
<evidence type="ECO:0000256" key="4">
    <source>
        <dbReference type="ARBA" id="ARBA00038168"/>
    </source>
</evidence>
<dbReference type="Pfam" id="PF00173">
    <property type="entry name" value="Cyt-b5"/>
    <property type="match status" value="1"/>
</dbReference>
<accession>A0A0M9FUL9</accession>
<dbReference type="GO" id="GO:0046872">
    <property type="term" value="F:metal ion binding"/>
    <property type="evidence" value="ECO:0007669"/>
    <property type="project" value="UniProtKB-KW"/>
</dbReference>
<evidence type="ECO:0000256" key="3">
    <source>
        <dbReference type="ARBA" id="ARBA00023004"/>
    </source>
</evidence>
<dbReference type="RefSeq" id="XP_015654726.1">
    <property type="nucleotide sequence ID" value="XM_015806855.1"/>
</dbReference>
<dbReference type="PANTHER" id="PTHR19359:SF25">
    <property type="entry name" value="CYTOCHROME B5 HEME-BINDING DOMAIN-CONTAINING PROTEIN"/>
    <property type="match status" value="1"/>
</dbReference>
<sequence>MRTAWQEATEEQARHHHVLSLAFLLVVVCFLMVWCLDISSQSVMNRVFTSPQARWYHTPSSTASPSAVNTVEGNLDGVAADAKNSVKEFFALAGNFMSPQPQRYTRDEVAQHRTADDLWIVIDGNVLDVSLFIHQHPGGLVLLDGAGGQDMATVFARFHHPSSVRLFANFCIGHVVGA</sequence>
<comment type="similarity">
    <text evidence="4">Belongs to the cytochrome b5 family.</text>
</comment>
<dbReference type="InterPro" id="IPR001199">
    <property type="entry name" value="Cyt_B5-like_heme/steroid-bd"/>
</dbReference>
<protein>
    <recommendedName>
        <fullName evidence="6">Cytochrome b5 heme-binding domain-containing protein</fullName>
    </recommendedName>
</protein>
<dbReference type="GeneID" id="26908301"/>
<evidence type="ECO:0000313" key="7">
    <source>
        <dbReference type="EMBL" id="KPA76287.1"/>
    </source>
</evidence>
<proteinExistence type="inferred from homology"/>
<keyword evidence="5" id="KW-0812">Transmembrane</keyword>
<dbReference type="EMBL" id="LGTL01000021">
    <property type="protein sequence ID" value="KPA76287.1"/>
    <property type="molecule type" value="Genomic_DNA"/>
</dbReference>
<evidence type="ECO:0000313" key="8">
    <source>
        <dbReference type="Proteomes" id="UP000037923"/>
    </source>
</evidence>
<feature type="domain" description="Cytochrome b5 heme-binding" evidence="6">
    <location>
        <begin position="101"/>
        <end position="176"/>
    </location>
</feature>
<dbReference type="SMART" id="SM01117">
    <property type="entry name" value="Cyt-b5"/>
    <property type="match status" value="1"/>
</dbReference>
<dbReference type="PANTHER" id="PTHR19359">
    <property type="entry name" value="CYTOCHROME B5"/>
    <property type="match status" value="1"/>
</dbReference>
<keyword evidence="5" id="KW-1133">Transmembrane helix</keyword>
<dbReference type="InterPro" id="IPR036400">
    <property type="entry name" value="Cyt_B5-like_heme/steroid_sf"/>
</dbReference>
<keyword evidence="5" id="KW-0472">Membrane</keyword>
<gene>
    <name evidence="7" type="ORF">ABB37_08016</name>
</gene>
<keyword evidence="8" id="KW-1185">Reference proteome</keyword>
<dbReference type="GO" id="GO:0020037">
    <property type="term" value="F:heme binding"/>
    <property type="evidence" value="ECO:0007669"/>
    <property type="project" value="TreeGrafter"/>
</dbReference>
<organism evidence="7 8">
    <name type="scientific">Leptomonas pyrrhocoris</name>
    <name type="common">Firebug parasite</name>
    <dbReference type="NCBI Taxonomy" id="157538"/>
    <lineage>
        <taxon>Eukaryota</taxon>
        <taxon>Discoba</taxon>
        <taxon>Euglenozoa</taxon>
        <taxon>Kinetoplastea</taxon>
        <taxon>Metakinetoplastina</taxon>
        <taxon>Trypanosomatida</taxon>
        <taxon>Trypanosomatidae</taxon>
        <taxon>Leishmaniinae</taxon>
        <taxon>Leptomonas</taxon>
    </lineage>
</organism>
<dbReference type="PROSITE" id="PS50255">
    <property type="entry name" value="CYTOCHROME_B5_2"/>
    <property type="match status" value="1"/>
</dbReference>
<dbReference type="InterPro" id="IPR050668">
    <property type="entry name" value="Cytochrome_b5"/>
</dbReference>
<dbReference type="Proteomes" id="UP000037923">
    <property type="component" value="Unassembled WGS sequence"/>
</dbReference>
<reference evidence="7 8" key="1">
    <citation type="submission" date="2015-07" db="EMBL/GenBank/DDBJ databases">
        <title>High-quality genome of monoxenous trypanosomatid Leptomonas pyrrhocoris.</title>
        <authorList>
            <person name="Flegontov P."/>
            <person name="Butenko A."/>
            <person name="Firsov S."/>
            <person name="Vlcek C."/>
            <person name="Logacheva M.D."/>
            <person name="Field M."/>
            <person name="Filatov D."/>
            <person name="Flegontova O."/>
            <person name="Gerasimov E."/>
            <person name="Jackson A.P."/>
            <person name="Kelly S."/>
            <person name="Opperdoes F."/>
            <person name="O'Reilly A."/>
            <person name="Votypka J."/>
            <person name="Yurchenko V."/>
            <person name="Lukes J."/>
        </authorList>
    </citation>
    <scope>NUCLEOTIDE SEQUENCE [LARGE SCALE GENOMIC DNA]</scope>
    <source>
        <strain evidence="7">H10</strain>
    </source>
</reference>
<evidence type="ECO:0000256" key="1">
    <source>
        <dbReference type="ARBA" id="ARBA00022617"/>
    </source>
</evidence>
<dbReference type="Gene3D" id="3.10.120.10">
    <property type="entry name" value="Cytochrome b5-like heme/steroid binding domain"/>
    <property type="match status" value="1"/>
</dbReference>
<evidence type="ECO:0000259" key="6">
    <source>
        <dbReference type="PROSITE" id="PS50255"/>
    </source>
</evidence>
<dbReference type="SUPFAM" id="SSF55856">
    <property type="entry name" value="Cytochrome b5-like heme/steroid binding domain"/>
    <property type="match status" value="1"/>
</dbReference>
<dbReference type="OMA" id="FYQAAGH"/>
<dbReference type="AlphaFoldDB" id="A0A0M9FUL9"/>
<comment type="caution">
    <text evidence="7">The sequence shown here is derived from an EMBL/GenBank/DDBJ whole genome shotgun (WGS) entry which is preliminary data.</text>
</comment>
<keyword evidence="3" id="KW-0408">Iron</keyword>